<dbReference type="Pfam" id="PF00015">
    <property type="entry name" value="MCPsignal"/>
    <property type="match status" value="1"/>
</dbReference>
<dbReference type="EMBL" id="BAABJZ010000020">
    <property type="protein sequence ID" value="GAA4881351.1"/>
    <property type="molecule type" value="Genomic_DNA"/>
</dbReference>
<dbReference type="Pfam" id="PF00672">
    <property type="entry name" value="HAMP"/>
    <property type="match status" value="1"/>
</dbReference>
<gene>
    <name evidence="13" type="ORF">GCM10023333_14370</name>
</gene>
<keyword evidence="7 9" id="KW-0807">Transducer</keyword>
<evidence type="ECO:0000256" key="3">
    <source>
        <dbReference type="ARBA" id="ARBA00022500"/>
    </source>
</evidence>
<dbReference type="InterPro" id="IPR029151">
    <property type="entry name" value="Sensor-like_sf"/>
</dbReference>
<dbReference type="PROSITE" id="PS50111">
    <property type="entry name" value="CHEMOTAXIS_TRANSDUC_2"/>
    <property type="match status" value="1"/>
</dbReference>
<comment type="subcellular location">
    <subcellularLocation>
        <location evidence="1">Cell membrane</location>
        <topology evidence="1">Multi-pass membrane protein</topology>
    </subcellularLocation>
</comment>
<dbReference type="CDD" id="cd18774">
    <property type="entry name" value="PDC2_HK_sensor"/>
    <property type="match status" value="1"/>
</dbReference>
<evidence type="ECO:0000256" key="1">
    <source>
        <dbReference type="ARBA" id="ARBA00004651"/>
    </source>
</evidence>
<proteinExistence type="inferred from homology"/>
<dbReference type="Pfam" id="PF02743">
    <property type="entry name" value="dCache_1"/>
    <property type="match status" value="1"/>
</dbReference>
<comment type="similarity">
    <text evidence="8">Belongs to the methyl-accepting chemotaxis (MCP) protein family.</text>
</comment>
<dbReference type="Gene3D" id="3.30.450.20">
    <property type="entry name" value="PAS domain"/>
    <property type="match status" value="2"/>
</dbReference>
<evidence type="ECO:0000259" key="11">
    <source>
        <dbReference type="PROSITE" id="PS50111"/>
    </source>
</evidence>
<dbReference type="PROSITE" id="PS50885">
    <property type="entry name" value="HAMP"/>
    <property type="match status" value="1"/>
</dbReference>
<dbReference type="CDD" id="cd06225">
    <property type="entry name" value="HAMP"/>
    <property type="match status" value="1"/>
</dbReference>
<organism evidence="13 14">
    <name type="scientific">Ferrimonas pelagia</name>
    <dbReference type="NCBI Taxonomy" id="1177826"/>
    <lineage>
        <taxon>Bacteria</taxon>
        <taxon>Pseudomonadati</taxon>
        <taxon>Pseudomonadota</taxon>
        <taxon>Gammaproteobacteria</taxon>
        <taxon>Alteromonadales</taxon>
        <taxon>Ferrimonadaceae</taxon>
        <taxon>Ferrimonas</taxon>
    </lineage>
</organism>
<evidence type="ECO:0000256" key="9">
    <source>
        <dbReference type="PROSITE-ProRule" id="PRU00284"/>
    </source>
</evidence>
<comment type="caution">
    <text evidence="13">The sequence shown here is derived from an EMBL/GenBank/DDBJ whole genome shotgun (WGS) entry which is preliminary data.</text>
</comment>
<keyword evidence="14" id="KW-1185">Reference proteome</keyword>
<feature type="transmembrane region" description="Helical" evidence="10">
    <location>
        <begin position="6"/>
        <end position="27"/>
    </location>
</feature>
<dbReference type="Proteomes" id="UP001499988">
    <property type="component" value="Unassembled WGS sequence"/>
</dbReference>
<accession>A0ABP9EQH8</accession>
<keyword evidence="6 10" id="KW-0472">Membrane</keyword>
<evidence type="ECO:0000313" key="14">
    <source>
        <dbReference type="Proteomes" id="UP001499988"/>
    </source>
</evidence>
<dbReference type="Gene3D" id="1.10.287.950">
    <property type="entry name" value="Methyl-accepting chemotaxis protein"/>
    <property type="match status" value="1"/>
</dbReference>
<dbReference type="SUPFAM" id="SSF58104">
    <property type="entry name" value="Methyl-accepting chemotaxis protein (MCP) signaling domain"/>
    <property type="match status" value="1"/>
</dbReference>
<keyword evidence="2" id="KW-1003">Cell membrane</keyword>
<feature type="domain" description="HAMP" evidence="12">
    <location>
        <begin position="288"/>
        <end position="342"/>
    </location>
</feature>
<dbReference type="InterPro" id="IPR033479">
    <property type="entry name" value="dCache_1"/>
</dbReference>
<feature type="transmembrane region" description="Helical" evidence="10">
    <location>
        <begin position="269"/>
        <end position="291"/>
    </location>
</feature>
<sequence length="619" mass="66931">MSLKHRLQGFVAAVVVAASLIQVGLILERYMDESREEVQEQIDWQVIKLQQQLGEWLESRAQLVRHSAELLALQAVEPEIYQLIARAGEMDAFYSGFADGRLVWDKLDLPVPAIDPRERPWYQLAQRHGGLVITEPYQDVGGQMVISMAQPFEGYEQGVVAADLTIGGRTQSLVAQMPQEQGSLLLVDDRGRVLAARDQRLLLQPLTQVLPQWTELGQGQAGELVEVQFNGQAHYVGSGSIALADWRVLVLYNKAYAELGMKAMVQRSVLLILGLILLFALLTAVLLNTLFKPVEQLESAIDELAQGDGDLTRRLPIVREDEIGRVADRLNGFVADLAAMVSAIGARSEQLLSHSQSNRGQAQEQGLAVARQHQRLDQIAAAVAQLAAAANEVAVGAGATASAAQSASNACQSGEAVIARSSEVSDRLAKQVEESALVIGQLETHAQQIDQVLVTIENIAEQTNLLALNAAIEAARAGEKGRGFAVVADEVRVLSQRTSNSTDEIRQMIESLQAISQEAVAEMDKGRALARSSAEEAHLAEESLGVIAGAISEIAAMSTQIATAAEQQRAVSVELSGNSADIRDDSLSLARLGEQLQATSNEMEQDSLALQQQVERFKI</sequence>
<dbReference type="SMART" id="SM00304">
    <property type="entry name" value="HAMP"/>
    <property type="match status" value="1"/>
</dbReference>
<keyword evidence="3" id="KW-0145">Chemotaxis</keyword>
<evidence type="ECO:0000256" key="2">
    <source>
        <dbReference type="ARBA" id="ARBA00022475"/>
    </source>
</evidence>
<feature type="domain" description="Methyl-accepting transducer" evidence="11">
    <location>
        <begin position="347"/>
        <end position="583"/>
    </location>
</feature>
<evidence type="ECO:0000313" key="13">
    <source>
        <dbReference type="EMBL" id="GAA4881351.1"/>
    </source>
</evidence>
<dbReference type="RefSeq" id="WP_345334672.1">
    <property type="nucleotide sequence ID" value="NZ_BAABJZ010000020.1"/>
</dbReference>
<dbReference type="InterPro" id="IPR004089">
    <property type="entry name" value="MCPsignal_dom"/>
</dbReference>
<evidence type="ECO:0000256" key="5">
    <source>
        <dbReference type="ARBA" id="ARBA00022989"/>
    </source>
</evidence>
<evidence type="ECO:0000259" key="12">
    <source>
        <dbReference type="PROSITE" id="PS50885"/>
    </source>
</evidence>
<dbReference type="SUPFAM" id="SSF103190">
    <property type="entry name" value="Sensory domain-like"/>
    <property type="match status" value="1"/>
</dbReference>
<evidence type="ECO:0000256" key="7">
    <source>
        <dbReference type="ARBA" id="ARBA00023224"/>
    </source>
</evidence>
<evidence type="ECO:0000256" key="8">
    <source>
        <dbReference type="ARBA" id="ARBA00029447"/>
    </source>
</evidence>
<evidence type="ECO:0000256" key="4">
    <source>
        <dbReference type="ARBA" id="ARBA00022692"/>
    </source>
</evidence>
<evidence type="ECO:0000256" key="10">
    <source>
        <dbReference type="SAM" id="Phobius"/>
    </source>
</evidence>
<keyword evidence="4 10" id="KW-0812">Transmembrane</keyword>
<dbReference type="InterPro" id="IPR003660">
    <property type="entry name" value="HAMP_dom"/>
</dbReference>
<dbReference type="PANTHER" id="PTHR32089">
    <property type="entry name" value="METHYL-ACCEPTING CHEMOTAXIS PROTEIN MCPB"/>
    <property type="match status" value="1"/>
</dbReference>
<evidence type="ECO:0000256" key="6">
    <source>
        <dbReference type="ARBA" id="ARBA00023136"/>
    </source>
</evidence>
<dbReference type="CDD" id="cd18773">
    <property type="entry name" value="PDC1_HK_sensor"/>
    <property type="match status" value="1"/>
</dbReference>
<dbReference type="SMART" id="SM00283">
    <property type="entry name" value="MA"/>
    <property type="match status" value="1"/>
</dbReference>
<protein>
    <submittedName>
        <fullName evidence="13">Methyl-accepting chemotaxis protein</fullName>
    </submittedName>
</protein>
<name>A0ABP9EQH8_9GAMM</name>
<reference evidence="14" key="1">
    <citation type="journal article" date="2019" name="Int. J. Syst. Evol. Microbiol.">
        <title>The Global Catalogue of Microorganisms (GCM) 10K type strain sequencing project: providing services to taxonomists for standard genome sequencing and annotation.</title>
        <authorList>
            <consortium name="The Broad Institute Genomics Platform"/>
            <consortium name="The Broad Institute Genome Sequencing Center for Infectious Disease"/>
            <person name="Wu L."/>
            <person name="Ma J."/>
        </authorList>
    </citation>
    <scope>NUCLEOTIDE SEQUENCE [LARGE SCALE GENOMIC DNA]</scope>
    <source>
        <strain evidence="14">JCM 18401</strain>
    </source>
</reference>
<dbReference type="PANTHER" id="PTHR32089:SF117">
    <property type="entry name" value="METHYL ACCEPTING SENSORY TRANSDUCER WITH CACHE_1 SMALL MOLECULE BINDING DOMAIN"/>
    <property type="match status" value="1"/>
</dbReference>
<keyword evidence="5 10" id="KW-1133">Transmembrane helix</keyword>